<dbReference type="Proteomes" id="UP001465755">
    <property type="component" value="Unassembled WGS sequence"/>
</dbReference>
<keyword evidence="3" id="KW-1185">Reference proteome</keyword>
<dbReference type="AlphaFoldDB" id="A0AAW1P909"/>
<evidence type="ECO:0000313" key="2">
    <source>
        <dbReference type="EMBL" id="KAK9804507.1"/>
    </source>
</evidence>
<reference evidence="2 3" key="1">
    <citation type="journal article" date="2024" name="Nat. Commun.">
        <title>Phylogenomics reveals the evolutionary origins of lichenization in chlorophyte algae.</title>
        <authorList>
            <person name="Puginier C."/>
            <person name="Libourel C."/>
            <person name="Otte J."/>
            <person name="Skaloud P."/>
            <person name="Haon M."/>
            <person name="Grisel S."/>
            <person name="Petersen M."/>
            <person name="Berrin J.G."/>
            <person name="Delaux P.M."/>
            <person name="Dal Grande F."/>
            <person name="Keller J."/>
        </authorList>
    </citation>
    <scope>NUCLEOTIDE SEQUENCE [LARGE SCALE GENOMIC DNA]</scope>
    <source>
        <strain evidence="2 3">SAG 2036</strain>
    </source>
</reference>
<dbReference type="EMBL" id="JALJOQ010000050">
    <property type="protein sequence ID" value="KAK9804507.1"/>
    <property type="molecule type" value="Genomic_DNA"/>
</dbReference>
<organism evidence="2 3">
    <name type="scientific">Symbiochloris irregularis</name>
    <dbReference type="NCBI Taxonomy" id="706552"/>
    <lineage>
        <taxon>Eukaryota</taxon>
        <taxon>Viridiplantae</taxon>
        <taxon>Chlorophyta</taxon>
        <taxon>core chlorophytes</taxon>
        <taxon>Trebouxiophyceae</taxon>
        <taxon>Trebouxiales</taxon>
        <taxon>Trebouxiaceae</taxon>
        <taxon>Symbiochloris</taxon>
    </lineage>
</organism>
<proteinExistence type="predicted"/>
<comment type="caution">
    <text evidence="2">The sequence shown here is derived from an EMBL/GenBank/DDBJ whole genome shotgun (WGS) entry which is preliminary data.</text>
</comment>
<gene>
    <name evidence="2" type="ORF">WJX73_001240</name>
</gene>
<feature type="signal peptide" evidence="1">
    <location>
        <begin position="1"/>
        <end position="18"/>
    </location>
</feature>
<accession>A0AAW1P909</accession>
<keyword evidence="1" id="KW-0732">Signal</keyword>
<sequence>MKSFVVALILGASAVVQGRVLLQGSNEIFCSTRDAGFYGNVNTGSVGYAQDARSPQADYMKELTLKPGGGTCQAHAAYASRQSSTC</sequence>
<protein>
    <submittedName>
        <fullName evidence="2">Uncharacterized protein</fullName>
    </submittedName>
</protein>
<feature type="chain" id="PRO_5043463753" evidence="1">
    <location>
        <begin position="19"/>
        <end position="86"/>
    </location>
</feature>
<name>A0AAW1P909_9CHLO</name>
<evidence type="ECO:0000256" key="1">
    <source>
        <dbReference type="SAM" id="SignalP"/>
    </source>
</evidence>
<evidence type="ECO:0000313" key="3">
    <source>
        <dbReference type="Proteomes" id="UP001465755"/>
    </source>
</evidence>